<organism evidence="21 22">
    <name type="scientific">Daphnia pulex</name>
    <name type="common">Water flea</name>
    <dbReference type="NCBI Taxonomy" id="6669"/>
    <lineage>
        <taxon>Eukaryota</taxon>
        <taxon>Metazoa</taxon>
        <taxon>Ecdysozoa</taxon>
        <taxon>Arthropoda</taxon>
        <taxon>Crustacea</taxon>
        <taxon>Branchiopoda</taxon>
        <taxon>Diplostraca</taxon>
        <taxon>Cladocera</taxon>
        <taxon>Anomopoda</taxon>
        <taxon>Daphniidae</taxon>
        <taxon>Daphnia</taxon>
    </lineage>
</organism>
<comment type="cofactor">
    <cofactor evidence="1">
        <name>[4Fe-4S] cluster</name>
        <dbReference type="ChEBI" id="CHEBI:49883"/>
    </cofactor>
</comment>
<dbReference type="InterPro" id="IPR006554">
    <property type="entry name" value="Helicase-like_DEXD_c2"/>
</dbReference>
<dbReference type="KEGG" id="dpx:DAPPUDRAFT_311920"/>
<dbReference type="SMART" id="SM00491">
    <property type="entry name" value="HELICc2"/>
    <property type="match status" value="1"/>
</dbReference>
<evidence type="ECO:0000256" key="5">
    <source>
        <dbReference type="ARBA" id="ARBA00022723"/>
    </source>
</evidence>
<dbReference type="CDD" id="cd18788">
    <property type="entry name" value="SF2_C_XPD"/>
    <property type="match status" value="1"/>
</dbReference>
<proteinExistence type="inferred from homology"/>
<dbReference type="InterPro" id="IPR027417">
    <property type="entry name" value="P-loop_NTPase"/>
</dbReference>
<evidence type="ECO:0000256" key="3">
    <source>
        <dbReference type="ARBA" id="ARBA00008792"/>
    </source>
</evidence>
<dbReference type="InParanoid" id="E9FYB4"/>
<dbReference type="InterPro" id="IPR006555">
    <property type="entry name" value="ATP-dep_Helicase_C"/>
</dbReference>
<keyword evidence="6" id="KW-0547">Nucleotide-binding</keyword>
<comment type="subcellular location">
    <subcellularLocation>
        <location evidence="2">Nucleus</location>
    </subcellularLocation>
</comment>
<evidence type="ECO:0000256" key="18">
    <source>
        <dbReference type="ARBA" id="ARBA00082714"/>
    </source>
</evidence>
<dbReference type="GO" id="GO:0051539">
    <property type="term" value="F:4 iron, 4 sulfur cluster binding"/>
    <property type="evidence" value="ECO:0007669"/>
    <property type="project" value="UniProtKB-KW"/>
</dbReference>
<keyword evidence="9" id="KW-0347">Helicase</keyword>
<dbReference type="OMA" id="FDDVIWQ"/>
<dbReference type="GO" id="GO:0005634">
    <property type="term" value="C:nucleus"/>
    <property type="evidence" value="ECO:0000318"/>
    <property type="project" value="GO_Central"/>
</dbReference>
<dbReference type="SMART" id="SM00488">
    <property type="entry name" value="DEXDc2"/>
    <property type="match status" value="1"/>
</dbReference>
<dbReference type="GO" id="GO:0043139">
    <property type="term" value="F:5'-3' DNA helicase activity"/>
    <property type="evidence" value="ECO:0007669"/>
    <property type="project" value="UniProtKB-EC"/>
</dbReference>
<evidence type="ECO:0000256" key="15">
    <source>
        <dbReference type="ARBA" id="ARBA00023242"/>
    </source>
</evidence>
<dbReference type="GO" id="GO:1990918">
    <property type="term" value="P:double-strand break repair involved in meiotic recombination"/>
    <property type="evidence" value="ECO:0000318"/>
    <property type="project" value="GO_Central"/>
</dbReference>
<evidence type="ECO:0000256" key="17">
    <source>
        <dbReference type="ARBA" id="ARBA00048954"/>
    </source>
</evidence>
<evidence type="ECO:0000313" key="21">
    <source>
        <dbReference type="EMBL" id="EFX87800.1"/>
    </source>
</evidence>
<evidence type="ECO:0000259" key="20">
    <source>
        <dbReference type="PROSITE" id="PS51193"/>
    </source>
</evidence>
<keyword evidence="8" id="KW-0378">Hydrolase</keyword>
<keyword evidence="7" id="KW-0227">DNA damage</keyword>
<protein>
    <recommendedName>
        <fullName evidence="16">DNA 5'-3' helicase</fullName>
        <ecNumber evidence="16">5.6.2.3</ecNumber>
    </recommendedName>
    <alternativeName>
        <fullName evidence="18">DNA 5'-3' helicase FANCJ</fullName>
    </alternativeName>
</protein>
<dbReference type="InterPro" id="IPR013020">
    <property type="entry name" value="Rad3/Chl1-like"/>
</dbReference>
<evidence type="ECO:0000256" key="4">
    <source>
        <dbReference type="ARBA" id="ARBA00022485"/>
    </source>
</evidence>
<sequence>MEDVKTERVMLSGDGSVESPVEQPFIQRKQKYSSPLCQGRQIEIIACDSCLLLRIHSRIPKIFFGTRTHKQITQVVKEFRRTVYCNTPMGVLASREHTCIHPEVSRSANKNEDQIFTSPLLDIEDLVSLGRRIRVCPYYASRDMSEQAQIVFSPYNYLIDPRVRQSMKIPINDNIIILDEAHNIEDSARESAGGSWSQEDFRLALNDCEKIGNRHPTMEKEIDRLAKFSSYMMQWIGKHATNMKSVGFDREVHVMTGTEFVANLSVDGYGPEMLVELKAIIDYIFNEQLESDWNDKEGSQDPQLSGATQTLLEGFLMIMDLMLNGNQIHRDDYRAVVVRTVERKQKKGPGSSFFGKANIASQWTYALNLWCLNSAVVMHEIKESTRSIIVTSGTLSPLASYQSELDIDFKLTLEANHVIPAKRVWIGTISQGPRNTLLNGTFKVTGTFEYQDELGRLALSVCQTIPHGVLCFLPSYSLLEKLVTRWQDTGLWQHLSNYKTIVCESRDSRDFEETLKSFYSAIEDSVNGALMLAVCRGKVSEGLDFTDNNARAVICVGIPFPNFKDTQVELKRQYNDKLSASTPLLNGSEWYEIQAFRALNQALGRCIRHKADWGAILLVDDRFAKTPRYVNQLSKWVRSSIRHFHCFPPMLNSLKEFADNFVAEDAAALVASQQQLLSSNQEESQSFTPMVVSSSPYFAKPAVSSPNVVYLSEDENDSILSVNDSLTAETSPLKTRPVQFQMNASPVKPLLTNKISPTVPVHSNEMKTTPVRHPVPRNKKPFATLLGNSNKLSLSQRKLAAENGSHYFQEMNPASANVKPDFDS</sequence>
<dbReference type="PANTHER" id="PTHR11472">
    <property type="entry name" value="DNA REPAIR DEAD HELICASE RAD3/XP-D SUBFAMILY MEMBER"/>
    <property type="match status" value="1"/>
</dbReference>
<dbReference type="PhylomeDB" id="E9FYB4"/>
<keyword evidence="14" id="KW-0413">Isomerase</keyword>
<evidence type="ECO:0000256" key="9">
    <source>
        <dbReference type="ARBA" id="ARBA00022806"/>
    </source>
</evidence>
<dbReference type="Gene3D" id="3.40.50.300">
    <property type="entry name" value="P-loop containing nucleotide triphosphate hydrolases"/>
    <property type="match status" value="2"/>
</dbReference>
<keyword evidence="4" id="KW-0004">4Fe-4S</keyword>
<dbReference type="OrthoDB" id="19182at2759"/>
<dbReference type="PROSITE" id="PS51193">
    <property type="entry name" value="HELICASE_ATP_BIND_2"/>
    <property type="match status" value="1"/>
</dbReference>
<dbReference type="EC" id="5.6.2.3" evidence="16"/>
<evidence type="ECO:0000256" key="14">
    <source>
        <dbReference type="ARBA" id="ARBA00023235"/>
    </source>
</evidence>
<gene>
    <name evidence="21" type="ORF">DAPPUDRAFT_311920</name>
</gene>
<evidence type="ECO:0000256" key="10">
    <source>
        <dbReference type="ARBA" id="ARBA00022840"/>
    </source>
</evidence>
<evidence type="ECO:0000256" key="8">
    <source>
        <dbReference type="ARBA" id="ARBA00022801"/>
    </source>
</evidence>
<evidence type="ECO:0000256" key="2">
    <source>
        <dbReference type="ARBA" id="ARBA00004123"/>
    </source>
</evidence>
<dbReference type="GO" id="GO:0006289">
    <property type="term" value="P:nucleotide-excision repair"/>
    <property type="evidence" value="ECO:0000318"/>
    <property type="project" value="GO_Central"/>
</dbReference>
<dbReference type="EMBL" id="GL732527">
    <property type="protein sequence ID" value="EFX87800.1"/>
    <property type="molecule type" value="Genomic_DNA"/>
</dbReference>
<dbReference type="AlphaFoldDB" id="E9FYB4"/>
<dbReference type="FunFam" id="3.40.50.300:FF:000731">
    <property type="entry name" value="Fanconi anemia group J protein homolog"/>
    <property type="match status" value="1"/>
</dbReference>
<name>E9FYB4_DAPPU</name>
<keyword evidence="11" id="KW-0408">Iron</keyword>
<keyword evidence="22" id="KW-1185">Reference proteome</keyword>
<dbReference type="Pfam" id="PF06733">
    <property type="entry name" value="DEAD_2"/>
    <property type="match status" value="2"/>
</dbReference>
<dbReference type="GO" id="GO:0046872">
    <property type="term" value="F:metal ion binding"/>
    <property type="evidence" value="ECO:0007669"/>
    <property type="project" value="UniProtKB-KW"/>
</dbReference>
<reference evidence="21 22" key="1">
    <citation type="journal article" date="2011" name="Science">
        <title>The ecoresponsive genome of Daphnia pulex.</title>
        <authorList>
            <person name="Colbourne J.K."/>
            <person name="Pfrender M.E."/>
            <person name="Gilbert D."/>
            <person name="Thomas W.K."/>
            <person name="Tucker A."/>
            <person name="Oakley T.H."/>
            <person name="Tokishita S."/>
            <person name="Aerts A."/>
            <person name="Arnold G.J."/>
            <person name="Basu M.K."/>
            <person name="Bauer D.J."/>
            <person name="Caceres C.E."/>
            <person name="Carmel L."/>
            <person name="Casola C."/>
            <person name="Choi J.H."/>
            <person name="Detter J.C."/>
            <person name="Dong Q."/>
            <person name="Dusheyko S."/>
            <person name="Eads B.D."/>
            <person name="Frohlich T."/>
            <person name="Geiler-Samerotte K.A."/>
            <person name="Gerlach D."/>
            <person name="Hatcher P."/>
            <person name="Jogdeo S."/>
            <person name="Krijgsveld J."/>
            <person name="Kriventseva E.V."/>
            <person name="Kultz D."/>
            <person name="Laforsch C."/>
            <person name="Lindquist E."/>
            <person name="Lopez J."/>
            <person name="Manak J.R."/>
            <person name="Muller J."/>
            <person name="Pangilinan J."/>
            <person name="Patwardhan R.P."/>
            <person name="Pitluck S."/>
            <person name="Pritham E.J."/>
            <person name="Rechtsteiner A."/>
            <person name="Rho M."/>
            <person name="Rogozin I.B."/>
            <person name="Sakarya O."/>
            <person name="Salamov A."/>
            <person name="Schaack S."/>
            <person name="Shapiro H."/>
            <person name="Shiga Y."/>
            <person name="Skalitzky C."/>
            <person name="Smith Z."/>
            <person name="Souvorov A."/>
            <person name="Sung W."/>
            <person name="Tang Z."/>
            <person name="Tsuchiya D."/>
            <person name="Tu H."/>
            <person name="Vos H."/>
            <person name="Wang M."/>
            <person name="Wolf Y.I."/>
            <person name="Yamagata H."/>
            <person name="Yamada T."/>
            <person name="Ye Y."/>
            <person name="Shaw J.R."/>
            <person name="Andrews J."/>
            <person name="Crease T.J."/>
            <person name="Tang H."/>
            <person name="Lucas S.M."/>
            <person name="Robertson H.M."/>
            <person name="Bork P."/>
            <person name="Koonin E.V."/>
            <person name="Zdobnov E.M."/>
            <person name="Grigoriev I.V."/>
            <person name="Lynch M."/>
            <person name="Boore J.L."/>
        </authorList>
    </citation>
    <scope>NUCLEOTIDE SEQUENCE [LARGE SCALE GENOMIC DNA]</scope>
</reference>
<comment type="similarity">
    <text evidence="3">Belongs to the DEAD box helicase family. DEAH subfamily.</text>
</comment>
<dbReference type="GO" id="GO:0003677">
    <property type="term" value="F:DNA binding"/>
    <property type="evidence" value="ECO:0007669"/>
    <property type="project" value="InterPro"/>
</dbReference>
<dbReference type="GO" id="GO:0003678">
    <property type="term" value="F:DNA helicase activity"/>
    <property type="evidence" value="ECO:0000318"/>
    <property type="project" value="GO_Central"/>
</dbReference>
<dbReference type="NCBIfam" id="TIGR00604">
    <property type="entry name" value="rad3"/>
    <property type="match status" value="1"/>
</dbReference>
<evidence type="ECO:0000256" key="6">
    <source>
        <dbReference type="ARBA" id="ARBA00022741"/>
    </source>
</evidence>
<dbReference type="Pfam" id="PF13307">
    <property type="entry name" value="Helicase_C_2"/>
    <property type="match status" value="1"/>
</dbReference>
<keyword evidence="13" id="KW-0234">DNA repair</keyword>
<comment type="catalytic activity">
    <reaction evidence="17">
        <text>ATP + H2O = ADP + phosphate + H(+)</text>
        <dbReference type="Rhea" id="RHEA:13065"/>
        <dbReference type="ChEBI" id="CHEBI:15377"/>
        <dbReference type="ChEBI" id="CHEBI:15378"/>
        <dbReference type="ChEBI" id="CHEBI:30616"/>
        <dbReference type="ChEBI" id="CHEBI:43474"/>
        <dbReference type="ChEBI" id="CHEBI:456216"/>
        <dbReference type="EC" id="5.6.2.3"/>
    </reaction>
</comment>
<evidence type="ECO:0000256" key="19">
    <source>
        <dbReference type="SAM" id="MobiDB-lite"/>
    </source>
</evidence>
<evidence type="ECO:0000256" key="1">
    <source>
        <dbReference type="ARBA" id="ARBA00001966"/>
    </source>
</evidence>
<feature type="region of interest" description="Disordered" evidence="19">
    <location>
        <begin position="751"/>
        <end position="778"/>
    </location>
</feature>
<evidence type="ECO:0000256" key="11">
    <source>
        <dbReference type="ARBA" id="ARBA00023004"/>
    </source>
</evidence>
<keyword evidence="15" id="KW-0539">Nucleus</keyword>
<dbReference type="InterPro" id="IPR045028">
    <property type="entry name" value="DinG/Rad3-like"/>
</dbReference>
<dbReference type="InterPro" id="IPR010614">
    <property type="entry name" value="RAD3-like_helicase_DEAD"/>
</dbReference>
<keyword evidence="10" id="KW-0067">ATP-binding</keyword>
<evidence type="ECO:0000256" key="13">
    <source>
        <dbReference type="ARBA" id="ARBA00023204"/>
    </source>
</evidence>
<dbReference type="SUPFAM" id="SSF52540">
    <property type="entry name" value="P-loop containing nucleoside triphosphate hydrolases"/>
    <property type="match status" value="1"/>
</dbReference>
<keyword evidence="12" id="KW-0411">Iron-sulfur</keyword>
<evidence type="ECO:0000313" key="22">
    <source>
        <dbReference type="Proteomes" id="UP000000305"/>
    </source>
</evidence>
<dbReference type="STRING" id="6669.E9FYB4"/>
<dbReference type="PANTHER" id="PTHR11472:SF47">
    <property type="entry name" value="FANCONI ANEMIA GROUP J PROTEIN"/>
    <property type="match status" value="1"/>
</dbReference>
<dbReference type="HOGENOM" id="CLU_006515_6_0_1"/>
<dbReference type="InterPro" id="IPR014013">
    <property type="entry name" value="Helic_SF1/SF2_ATP-bd_DinG/Rad3"/>
</dbReference>
<evidence type="ECO:0000256" key="16">
    <source>
        <dbReference type="ARBA" id="ARBA00044969"/>
    </source>
</evidence>
<dbReference type="eggNOG" id="KOG1132">
    <property type="taxonomic scope" value="Eukaryota"/>
</dbReference>
<feature type="domain" description="Helicase ATP-binding" evidence="20">
    <location>
        <begin position="1"/>
        <end position="225"/>
    </location>
</feature>
<dbReference type="Proteomes" id="UP000000305">
    <property type="component" value="Unassembled WGS sequence"/>
</dbReference>
<evidence type="ECO:0000256" key="12">
    <source>
        <dbReference type="ARBA" id="ARBA00023014"/>
    </source>
</evidence>
<keyword evidence="5" id="KW-0479">Metal-binding</keyword>
<accession>E9FYB4</accession>
<evidence type="ECO:0000256" key="7">
    <source>
        <dbReference type="ARBA" id="ARBA00022763"/>
    </source>
</evidence>
<dbReference type="GO" id="GO:0016818">
    <property type="term" value="F:hydrolase activity, acting on acid anhydrides, in phosphorus-containing anhydrides"/>
    <property type="evidence" value="ECO:0007669"/>
    <property type="project" value="InterPro"/>
</dbReference>
<dbReference type="GO" id="GO:0005524">
    <property type="term" value="F:ATP binding"/>
    <property type="evidence" value="ECO:0007669"/>
    <property type="project" value="UniProtKB-KW"/>
</dbReference>